<protein>
    <submittedName>
        <fullName evidence="1">Uncharacterized protein</fullName>
    </submittedName>
</protein>
<dbReference type="Proteomes" id="UP001152795">
    <property type="component" value="Unassembled WGS sequence"/>
</dbReference>
<evidence type="ECO:0000313" key="2">
    <source>
        <dbReference type="Proteomes" id="UP001152795"/>
    </source>
</evidence>
<dbReference type="InterPro" id="IPR043128">
    <property type="entry name" value="Rev_trsase/Diguanyl_cyclase"/>
</dbReference>
<organism evidence="1 2">
    <name type="scientific">Paramuricea clavata</name>
    <name type="common">Red gorgonian</name>
    <name type="synonym">Violescent sea-whip</name>
    <dbReference type="NCBI Taxonomy" id="317549"/>
    <lineage>
        <taxon>Eukaryota</taxon>
        <taxon>Metazoa</taxon>
        <taxon>Cnidaria</taxon>
        <taxon>Anthozoa</taxon>
        <taxon>Octocorallia</taxon>
        <taxon>Malacalcyonacea</taxon>
        <taxon>Plexauridae</taxon>
        <taxon>Paramuricea</taxon>
    </lineage>
</organism>
<dbReference type="Pfam" id="PF00078">
    <property type="entry name" value="RVT_1"/>
    <property type="match status" value="1"/>
</dbReference>
<dbReference type="PANTHER" id="PTHR37984">
    <property type="entry name" value="PROTEIN CBG26694"/>
    <property type="match status" value="1"/>
</dbReference>
<dbReference type="SUPFAM" id="SSF56672">
    <property type="entry name" value="DNA/RNA polymerases"/>
    <property type="match status" value="1"/>
</dbReference>
<evidence type="ECO:0000313" key="1">
    <source>
        <dbReference type="EMBL" id="CAB4028117.1"/>
    </source>
</evidence>
<sequence>MKSALEQLEKENIIERVPEDEPDPMGIQPIVGVPKKDGGVRICVDMRAANEAIKRVRHPIPTVEYIIFELNGATCFSKLDLSQAYHQLEVDEASRYITTFSAHVGLFRYKRLNYGTNAAAEIFQYTLQTHAASRPYWGKEYR</sequence>
<dbReference type="AlphaFoldDB" id="A0A7D9JEU2"/>
<accession>A0A7D9JEU2</accession>
<dbReference type="PROSITE" id="PS50878">
    <property type="entry name" value="RT_POL"/>
    <property type="match status" value="1"/>
</dbReference>
<keyword evidence="2" id="KW-1185">Reference proteome</keyword>
<name>A0A7D9JEU2_PARCT</name>
<dbReference type="Gene3D" id="3.30.70.270">
    <property type="match status" value="1"/>
</dbReference>
<dbReference type="InterPro" id="IPR043502">
    <property type="entry name" value="DNA/RNA_pol_sf"/>
</dbReference>
<dbReference type="InterPro" id="IPR050951">
    <property type="entry name" value="Retrovirus_Pol_polyprotein"/>
</dbReference>
<dbReference type="EMBL" id="CACRXK020015257">
    <property type="protein sequence ID" value="CAB4028117.1"/>
    <property type="molecule type" value="Genomic_DNA"/>
</dbReference>
<dbReference type="OrthoDB" id="10058156at2759"/>
<gene>
    <name evidence="1" type="ORF">PACLA_8A058356</name>
</gene>
<reference evidence="1" key="1">
    <citation type="submission" date="2020-04" db="EMBL/GenBank/DDBJ databases">
        <authorList>
            <person name="Alioto T."/>
            <person name="Alioto T."/>
            <person name="Gomez Garrido J."/>
        </authorList>
    </citation>
    <scope>NUCLEOTIDE SEQUENCE</scope>
    <source>
        <strain evidence="1">A484AB</strain>
    </source>
</reference>
<dbReference type="InterPro" id="IPR000477">
    <property type="entry name" value="RT_dom"/>
</dbReference>
<dbReference type="PANTHER" id="PTHR37984:SF11">
    <property type="entry name" value="INTEGRASE CATALYTIC DOMAIN-CONTAINING PROTEIN"/>
    <property type="match status" value="1"/>
</dbReference>
<proteinExistence type="predicted"/>
<comment type="caution">
    <text evidence="1">The sequence shown here is derived from an EMBL/GenBank/DDBJ whole genome shotgun (WGS) entry which is preliminary data.</text>
</comment>
<dbReference type="CDD" id="cd01647">
    <property type="entry name" value="RT_LTR"/>
    <property type="match status" value="1"/>
</dbReference>
<dbReference type="Gene3D" id="3.10.10.10">
    <property type="entry name" value="HIV Type 1 Reverse Transcriptase, subunit A, domain 1"/>
    <property type="match status" value="1"/>
</dbReference>